<gene>
    <name evidence="2" type="ORF">I7I53_08787</name>
</gene>
<feature type="compositionally biased region" description="Basic and acidic residues" evidence="1">
    <location>
        <begin position="1"/>
        <end position="11"/>
    </location>
</feature>
<name>A0A8A1L9H9_AJEC8</name>
<proteinExistence type="predicted"/>
<dbReference type="EMBL" id="CP069102">
    <property type="protein sequence ID" value="QSS48702.1"/>
    <property type="molecule type" value="Genomic_DNA"/>
</dbReference>
<organism evidence="2 3">
    <name type="scientific">Ajellomyces capsulatus (strain H88)</name>
    <name type="common">Darling's disease fungus</name>
    <name type="synonym">Histoplasma capsulatum</name>
    <dbReference type="NCBI Taxonomy" id="544711"/>
    <lineage>
        <taxon>Eukaryota</taxon>
        <taxon>Fungi</taxon>
        <taxon>Dikarya</taxon>
        <taxon>Ascomycota</taxon>
        <taxon>Pezizomycotina</taxon>
        <taxon>Eurotiomycetes</taxon>
        <taxon>Eurotiomycetidae</taxon>
        <taxon>Onygenales</taxon>
        <taxon>Ajellomycetaceae</taxon>
        <taxon>Histoplasma</taxon>
    </lineage>
</organism>
<dbReference type="Proteomes" id="UP000663419">
    <property type="component" value="Chromosome 1"/>
</dbReference>
<accession>A0A8A1L9H9</accession>
<sequence length="82" mass="9106">MAQEEGDHADQARSASVLTSTPSIRPTPTNVSVSTDRRPCDTSSWNARTGQKNNIKCGQASLHAWTSNAFSVARQWQYKQQR</sequence>
<evidence type="ECO:0000256" key="1">
    <source>
        <dbReference type="SAM" id="MobiDB-lite"/>
    </source>
</evidence>
<protein>
    <submittedName>
        <fullName evidence="2">Uncharacterized protein</fullName>
    </submittedName>
</protein>
<evidence type="ECO:0000313" key="2">
    <source>
        <dbReference type="EMBL" id="QSS48702.1"/>
    </source>
</evidence>
<evidence type="ECO:0000313" key="3">
    <source>
        <dbReference type="Proteomes" id="UP000663419"/>
    </source>
</evidence>
<feature type="compositionally biased region" description="Polar residues" evidence="1">
    <location>
        <begin position="13"/>
        <end position="34"/>
    </location>
</feature>
<reference evidence="2" key="1">
    <citation type="submission" date="2021-01" db="EMBL/GenBank/DDBJ databases">
        <title>Chromosome-level genome assembly of a human fungal pathogen reveals clustering of transcriptionally co-regulated genes.</title>
        <authorList>
            <person name="Voorhies M."/>
            <person name="Cohen S."/>
            <person name="Shea T.P."/>
            <person name="Petrus S."/>
            <person name="Munoz J.F."/>
            <person name="Poplawski S."/>
            <person name="Goldman W.E."/>
            <person name="Michael T."/>
            <person name="Cuomo C.A."/>
            <person name="Sil A."/>
            <person name="Beyhan S."/>
        </authorList>
    </citation>
    <scope>NUCLEOTIDE SEQUENCE</scope>
    <source>
        <strain evidence="2">H88</strain>
    </source>
</reference>
<dbReference type="VEuPathDB" id="FungiDB:I7I53_08787"/>
<feature type="region of interest" description="Disordered" evidence="1">
    <location>
        <begin position="1"/>
        <end position="48"/>
    </location>
</feature>
<dbReference type="AlphaFoldDB" id="A0A8A1L9H9"/>